<dbReference type="AlphaFoldDB" id="A0AAE4UW70"/>
<organism evidence="1 2">
    <name type="scientific">Rhodococcus oxybenzonivorans</name>
    <dbReference type="NCBI Taxonomy" id="1990687"/>
    <lineage>
        <taxon>Bacteria</taxon>
        <taxon>Bacillati</taxon>
        <taxon>Actinomycetota</taxon>
        <taxon>Actinomycetes</taxon>
        <taxon>Mycobacteriales</taxon>
        <taxon>Nocardiaceae</taxon>
        <taxon>Rhodococcus</taxon>
    </lineage>
</organism>
<dbReference type="RefSeq" id="WP_213576818.1">
    <property type="nucleotide sequence ID" value="NZ_JAWLUP010000005.1"/>
</dbReference>
<dbReference type="Proteomes" id="UP001185863">
    <property type="component" value="Unassembled WGS sequence"/>
</dbReference>
<protein>
    <submittedName>
        <fullName evidence="1">Uncharacterized protein</fullName>
    </submittedName>
</protein>
<evidence type="ECO:0000313" key="1">
    <source>
        <dbReference type="EMBL" id="MDV7263860.1"/>
    </source>
</evidence>
<comment type="caution">
    <text evidence="1">The sequence shown here is derived from an EMBL/GenBank/DDBJ whole genome shotgun (WGS) entry which is preliminary data.</text>
</comment>
<name>A0AAE4UW70_9NOCA</name>
<reference evidence="1" key="1">
    <citation type="submission" date="2023-10" db="EMBL/GenBank/DDBJ databases">
        <title>Development of a sustainable strategy for remediation of hydrocarbon-contaminated territories based on the waste exchange concept.</title>
        <authorList>
            <person name="Krivoruchko A."/>
        </authorList>
    </citation>
    <scope>NUCLEOTIDE SEQUENCE</scope>
    <source>
        <strain evidence="1">IEGM 68</strain>
    </source>
</reference>
<sequence>MRRLSVQCGTRTDEYSAGFTGHVLDGGALRILAPDKQIAASYPAASWTILAALPHDE</sequence>
<proteinExistence type="predicted"/>
<accession>A0AAE4UW70</accession>
<dbReference type="EMBL" id="JAWLUP010000005">
    <property type="protein sequence ID" value="MDV7263860.1"/>
    <property type="molecule type" value="Genomic_DNA"/>
</dbReference>
<gene>
    <name evidence="1" type="ORF">R4315_04710</name>
</gene>
<evidence type="ECO:0000313" key="2">
    <source>
        <dbReference type="Proteomes" id="UP001185863"/>
    </source>
</evidence>